<feature type="region of interest" description="Disordered" evidence="1">
    <location>
        <begin position="604"/>
        <end position="658"/>
    </location>
</feature>
<evidence type="ECO:0000313" key="3">
    <source>
        <dbReference type="Proteomes" id="UP000198985"/>
    </source>
</evidence>
<evidence type="ECO:0000256" key="1">
    <source>
        <dbReference type="SAM" id="MobiDB-lite"/>
    </source>
</evidence>
<name>A0A1H5KEL5_9PSED</name>
<dbReference type="EMBL" id="FNTY01000002">
    <property type="protein sequence ID" value="SEE63150.1"/>
    <property type="molecule type" value="Genomic_DNA"/>
</dbReference>
<reference evidence="2 3" key="1">
    <citation type="submission" date="2016-10" db="EMBL/GenBank/DDBJ databases">
        <authorList>
            <person name="de Groot N.N."/>
        </authorList>
    </citation>
    <scope>NUCLEOTIDE SEQUENCE [LARGE SCALE GENOMIC DNA]</scope>
    <source>
        <strain evidence="2 3">BS3662</strain>
    </source>
</reference>
<gene>
    <name evidence="2" type="ORF">SAMN04490194_3170</name>
</gene>
<feature type="region of interest" description="Disordered" evidence="1">
    <location>
        <begin position="353"/>
        <end position="379"/>
    </location>
</feature>
<feature type="compositionally biased region" description="Basic and acidic residues" evidence="1">
    <location>
        <begin position="617"/>
        <end position="629"/>
    </location>
</feature>
<dbReference type="Proteomes" id="UP000198985">
    <property type="component" value="Unassembled WGS sequence"/>
</dbReference>
<feature type="compositionally biased region" description="Low complexity" evidence="1">
    <location>
        <begin position="366"/>
        <end position="379"/>
    </location>
</feature>
<organism evidence="2 3">
    <name type="scientific">Pseudomonas migulae</name>
    <dbReference type="NCBI Taxonomy" id="78543"/>
    <lineage>
        <taxon>Bacteria</taxon>
        <taxon>Pseudomonadati</taxon>
        <taxon>Pseudomonadota</taxon>
        <taxon>Gammaproteobacteria</taxon>
        <taxon>Pseudomonadales</taxon>
        <taxon>Pseudomonadaceae</taxon>
        <taxon>Pseudomonas</taxon>
    </lineage>
</organism>
<protein>
    <submittedName>
        <fullName evidence="2">Uncharacterized protein</fullName>
    </submittedName>
</protein>
<feature type="region of interest" description="Disordered" evidence="1">
    <location>
        <begin position="303"/>
        <end position="326"/>
    </location>
</feature>
<sequence>MMRSIKPLDGLKPGRLREMVEAICHLPPEQWADTFGENSNFPRGRNGDGVHGFIQTQLELSRACRDKNIAAGELLDNDTWQTLRDFTQKARSYIREGTLDVILRTLEDFKHKRPSSKEAKALVAEFVAEFVKEIETPSSSNVRQRWPRSFSGVVRELGHRFNAIGKNHPQRSKLEMAVAPVALNALAVPVNGALDMLGSVPFKQVGDGLQNTIDSVASKADLFVFPPENVHPVARGAAPPPAESALLSSWKEIENKSSFYNEVVTTGSRVPNGLFAKFLYALNVLDTLGVMSVAEKVKPYLPAVPIQPPENATKQPLPPEPAPSVASMKTRVDQLETEVNDYIASLLPTPEAAAGSDIGVDPQPAAPSEPTSSATETSLLEQASQSVLDVLAAIDNVLTFPSAMAASGETSVLIGDPDALEMGPLNEVYEKLVAGNNDDASSTWWESLVPSLNRVVAQLTAQLANYGQSAVAAGPAALQLAKEHPVATSVATAVTALTALIYGISQLPATKTEADDFPSPEVESPALHQERIDHEVENILDAPVAKGQPSLSDVILERMYESPMRDLLNDKLLLHDVKQMLQQPCSLNPVKTCLELVEEALGKTHDHETSVQPPENNSKEAPRRVKRESPVNPDFAEFDLPHANTQPSAETVESETDKVARLNEYLKSTGELKGSETDTSDDDLKGSSANVETQVIRILLRKRRNWTDSSRSAGDRELLPRYTAALLKYSPTAPKAETINVPSHSTFGQCWLNYVNAIKNPFFSDWAREVDLDVSTVTVNSHNDSLSGKVKGIQTTFTRGDNSGWDNVAGPILRAVKVIDPAFNGVAYPSTPGVPLVLVSAFHGESLDSSRIQQRASELNAQQAFAAIKADDPLRPLEQRSEAAIENQKLHLGNLYTHHDLVANLMNLVKDKPDHAAVNLGDCLLSAHRDSSFAIKHPTEARRMVSAQRYISANNWNVPKNAGEVRNLAEVLTIVIPEGPERGNYRGALDYPLPPTAAQQQTIRDTVNQLKKGYSSLLDYLLQDQAGSLDEALSSGRATALGLTLEENLDAISTPTSTADWVMAALLLDIDATPGLPRNHVGGYNLTQDANWGVKPSAVVARLAKHLADSGEVSSRMAPVAAHHLLLANSPEFLVRNMPDNLVCGSHTWAALRMAAARIEQISPGAVPEMTFEQVIAYGKIAPINVGEEIATQMLSVDPLIDWAISQGVIKQNPTDTYSQQQLEIAREKFQKNAEQLALAQEYLTAPMPSRIDLARAELTRVFGKDYPYEERVLLKTNRPGSETEIYYSMLDLYIDEKLTPYYYSTSDSLPFAEFHSRLTLLKPVGPIFEKQFTDYFNNARTGSITAIRELFSNLPSEDRKILQYGKQRYFTLRSAATVPLNQQTEETIKPLVGHQGVLVRSELGRKVVYYEIFPTAGQIRKRTDLPHNLHLGGEIKNVRATNSPAVIIKAQVATSQRFDWSAYRDGTPPKNGVNSDVIIDELIPKEGRAWFKPDNFDLNTVPNMLASDTNVGFMASTVVDEHFMPGREELYRLARGITNTEQIAETDRMINDFLLGLVPFKTCIENAVQGNVLGAVADCLLDVLGFVIPGVGATGKIAKVAKSGANPFHKALQTGWIAGNTLISSVNPLDGLGNLAKTAKNSVCKLGVEAYRAAEKGIDQSKKFFGVSKAIDSGELSKRADITEGVCDAVQVAGQTTKVIALLKEGKWYAFDPVRNRPYGTPLENFKPSSSIPLERTTFSDGSTALTPSKLPTTEALKIQRTDGVDVIIGDKVFRLNPNSKTLEDITSPPYNKDLDGYNAICTLGGRAKRDTTKCFSKIIPAASDPATTRLIAIEHKRLYPATGETPKLVHERRLLDCADPTQPCAPQVISEPMAYKSRTTGKTIDDKHFGLPDKEFDPDLEAKTRVVRIDGIIHGLEDKREVRAFVVDVPGRYYGKTTYLVAEADNGLFYYSRYDAKPNSNLEFHKINFGYIDDLPNNLLRRYGEAKAPYLGAVSPDRLSSEDFVLLPSLNKLYADMLASGTPPSEVSRIQKLISDLSDTNQREFLIMTWNKGDLRNVEVAIPAIKIDVQPKPPLFNTRSATEQNQYYASEGKRQVDQQLQATGLGSSNQLLPQNALDTRRQALTDPIVVMQYNQWRDGAQQAGMFIKSGAGNCDQMAATAWAVVNANGGSAHVWKTPGHSFTVVGGPPPGPTASTMDFSEPSFSNAWVVDPWLGLTCRASDYKTEFASKLAEWSAEGRKISGYDKKGNFQWFDPTDPHWRDPAVDGPKKLDY</sequence>
<evidence type="ECO:0000313" key="2">
    <source>
        <dbReference type="EMBL" id="SEE63150.1"/>
    </source>
</evidence>
<proteinExistence type="predicted"/>
<accession>A0A1H5KEL5</accession>